<dbReference type="GO" id="GO:0031297">
    <property type="term" value="P:replication fork processing"/>
    <property type="evidence" value="ECO:0007669"/>
    <property type="project" value="TreeGrafter"/>
</dbReference>
<dbReference type="GO" id="GO:0042800">
    <property type="term" value="F:histone H3K4 methyltransferase activity"/>
    <property type="evidence" value="ECO:0007669"/>
    <property type="project" value="TreeGrafter"/>
</dbReference>
<dbReference type="STRING" id="53326.A0A016W538"/>
<dbReference type="PANTHER" id="PTHR46060:SF2">
    <property type="entry name" value="HISTONE-LYSINE N-METHYLTRANSFERASE SETMAR"/>
    <property type="match status" value="1"/>
</dbReference>
<organism evidence="2 3">
    <name type="scientific">Ancylostoma ceylanicum</name>
    <dbReference type="NCBI Taxonomy" id="53326"/>
    <lineage>
        <taxon>Eukaryota</taxon>
        <taxon>Metazoa</taxon>
        <taxon>Ecdysozoa</taxon>
        <taxon>Nematoda</taxon>
        <taxon>Chromadorea</taxon>
        <taxon>Rhabditida</taxon>
        <taxon>Rhabditina</taxon>
        <taxon>Rhabditomorpha</taxon>
        <taxon>Strongyloidea</taxon>
        <taxon>Ancylostomatidae</taxon>
        <taxon>Ancylostomatinae</taxon>
        <taxon>Ancylostoma</taxon>
    </lineage>
</organism>
<dbReference type="GO" id="GO:0000729">
    <property type="term" value="P:DNA double-strand break processing"/>
    <property type="evidence" value="ECO:0007669"/>
    <property type="project" value="TreeGrafter"/>
</dbReference>
<dbReference type="GO" id="GO:0003697">
    <property type="term" value="F:single-stranded DNA binding"/>
    <property type="evidence" value="ECO:0007669"/>
    <property type="project" value="TreeGrafter"/>
</dbReference>
<dbReference type="InterPro" id="IPR052709">
    <property type="entry name" value="Transposase-MT_Hybrid"/>
</dbReference>
<name>A0A016W538_9BILA</name>
<dbReference type="GO" id="GO:0000014">
    <property type="term" value="F:single-stranded DNA endodeoxyribonuclease activity"/>
    <property type="evidence" value="ECO:0007669"/>
    <property type="project" value="TreeGrafter"/>
</dbReference>
<dbReference type="GO" id="GO:0006303">
    <property type="term" value="P:double-strand break repair via nonhomologous end joining"/>
    <property type="evidence" value="ECO:0007669"/>
    <property type="project" value="TreeGrafter"/>
</dbReference>
<proteinExistence type="predicted"/>
<dbReference type="PANTHER" id="PTHR46060">
    <property type="entry name" value="MARINER MOS1 TRANSPOSASE-LIKE PROTEIN"/>
    <property type="match status" value="1"/>
</dbReference>
<evidence type="ECO:0000313" key="3">
    <source>
        <dbReference type="Proteomes" id="UP000024635"/>
    </source>
</evidence>
<dbReference type="GO" id="GO:0003690">
    <property type="term" value="F:double-stranded DNA binding"/>
    <property type="evidence" value="ECO:0007669"/>
    <property type="project" value="TreeGrafter"/>
</dbReference>
<dbReference type="GO" id="GO:0044774">
    <property type="term" value="P:mitotic DNA integrity checkpoint signaling"/>
    <property type="evidence" value="ECO:0007669"/>
    <property type="project" value="TreeGrafter"/>
</dbReference>
<dbReference type="EMBL" id="JARK01001337">
    <property type="protein sequence ID" value="EYC34093.1"/>
    <property type="molecule type" value="Genomic_DNA"/>
</dbReference>
<dbReference type="InterPro" id="IPR036388">
    <property type="entry name" value="WH-like_DNA-bd_sf"/>
</dbReference>
<dbReference type="Gene3D" id="1.10.10.1450">
    <property type="match status" value="1"/>
</dbReference>
<dbReference type="Pfam" id="PF17906">
    <property type="entry name" value="HTH_48"/>
    <property type="match status" value="1"/>
</dbReference>
<dbReference type="Gene3D" id="1.10.10.10">
    <property type="entry name" value="Winged helix-like DNA-binding domain superfamily/Winged helix DNA-binding domain"/>
    <property type="match status" value="1"/>
</dbReference>
<gene>
    <name evidence="2" type="primary">Acey_s0001.g238</name>
    <name evidence="2" type="ORF">Y032_0001g238</name>
</gene>
<dbReference type="GO" id="GO:0015074">
    <property type="term" value="P:DNA integration"/>
    <property type="evidence" value="ECO:0007669"/>
    <property type="project" value="TreeGrafter"/>
</dbReference>
<evidence type="ECO:0000313" key="2">
    <source>
        <dbReference type="EMBL" id="EYC34093.1"/>
    </source>
</evidence>
<dbReference type="Proteomes" id="UP000024635">
    <property type="component" value="Unassembled WGS sequence"/>
</dbReference>
<evidence type="ECO:0000259" key="1">
    <source>
        <dbReference type="Pfam" id="PF17906"/>
    </source>
</evidence>
<sequence length="129" mass="14674">MADLKSGVRYCFLYDLKKGETAVESHRDLCDAFGHDVISERQCQRWFHKFRSVNESLEDDARGKPPSVVDMKQLKEAIEKDPSQTTRGLANRFGCSHPTITRCLHAVGKSRRSGQWIPHEQTDISSIPT</sequence>
<feature type="domain" description="Mos1 transposase HTH" evidence="1">
    <location>
        <begin position="8"/>
        <end position="52"/>
    </location>
</feature>
<accession>A0A016W538</accession>
<reference evidence="3" key="1">
    <citation type="journal article" date="2015" name="Nat. Genet.">
        <title>The genome and transcriptome of the zoonotic hookworm Ancylostoma ceylanicum identify infection-specific gene families.</title>
        <authorList>
            <person name="Schwarz E.M."/>
            <person name="Hu Y."/>
            <person name="Antoshechkin I."/>
            <person name="Miller M.M."/>
            <person name="Sternberg P.W."/>
            <person name="Aroian R.V."/>
        </authorList>
    </citation>
    <scope>NUCLEOTIDE SEQUENCE</scope>
    <source>
        <strain evidence="3">HY135</strain>
    </source>
</reference>
<keyword evidence="3" id="KW-1185">Reference proteome</keyword>
<comment type="caution">
    <text evidence="2">The sequence shown here is derived from an EMBL/GenBank/DDBJ whole genome shotgun (WGS) entry which is preliminary data.</text>
</comment>
<dbReference type="AlphaFoldDB" id="A0A016W538"/>
<protein>
    <recommendedName>
        <fullName evidence="1">Mos1 transposase HTH domain-containing protein</fullName>
    </recommendedName>
</protein>
<dbReference type="GO" id="GO:0044547">
    <property type="term" value="F:DNA topoisomerase binding"/>
    <property type="evidence" value="ECO:0007669"/>
    <property type="project" value="TreeGrafter"/>
</dbReference>
<dbReference type="GO" id="GO:0046975">
    <property type="term" value="F:histone H3K36 methyltransferase activity"/>
    <property type="evidence" value="ECO:0007669"/>
    <property type="project" value="TreeGrafter"/>
</dbReference>
<dbReference type="GO" id="GO:0005634">
    <property type="term" value="C:nucleus"/>
    <property type="evidence" value="ECO:0007669"/>
    <property type="project" value="TreeGrafter"/>
</dbReference>
<dbReference type="GO" id="GO:0035861">
    <property type="term" value="C:site of double-strand break"/>
    <property type="evidence" value="ECO:0007669"/>
    <property type="project" value="TreeGrafter"/>
</dbReference>
<dbReference type="InterPro" id="IPR041426">
    <property type="entry name" value="Mos1_HTH"/>
</dbReference>
<dbReference type="OrthoDB" id="6137736at2759"/>
<dbReference type="GO" id="GO:0000793">
    <property type="term" value="C:condensed chromosome"/>
    <property type="evidence" value="ECO:0007669"/>
    <property type="project" value="TreeGrafter"/>
</dbReference>